<keyword evidence="5" id="KW-0378">Hydrolase</keyword>
<dbReference type="OrthoDB" id="271604at2759"/>
<organism evidence="13 14">
    <name type="scientific">Zymoseptoria brevis</name>
    <dbReference type="NCBI Taxonomy" id="1047168"/>
    <lineage>
        <taxon>Eukaryota</taxon>
        <taxon>Fungi</taxon>
        <taxon>Dikarya</taxon>
        <taxon>Ascomycota</taxon>
        <taxon>Pezizomycotina</taxon>
        <taxon>Dothideomycetes</taxon>
        <taxon>Dothideomycetidae</taxon>
        <taxon>Mycosphaerellales</taxon>
        <taxon>Mycosphaerellaceae</taxon>
        <taxon>Zymoseptoria</taxon>
    </lineage>
</organism>
<gene>
    <name evidence="13" type="ORF">TI39_contig285g00045</name>
</gene>
<evidence type="ECO:0000256" key="5">
    <source>
        <dbReference type="ARBA" id="ARBA00022801"/>
    </source>
</evidence>
<keyword evidence="6" id="KW-0256">Endoplasmic reticulum</keyword>
<evidence type="ECO:0000256" key="6">
    <source>
        <dbReference type="ARBA" id="ARBA00022824"/>
    </source>
</evidence>
<evidence type="ECO:0000256" key="3">
    <source>
        <dbReference type="ARBA" id="ARBA00022670"/>
    </source>
</evidence>
<dbReference type="Pfam" id="PF02517">
    <property type="entry name" value="Rce1-like"/>
    <property type="match status" value="1"/>
</dbReference>
<evidence type="ECO:0000256" key="1">
    <source>
        <dbReference type="ARBA" id="ARBA00004477"/>
    </source>
</evidence>
<keyword evidence="7 11" id="KW-1133">Transmembrane helix</keyword>
<comment type="subcellular location">
    <subcellularLocation>
        <location evidence="1">Endoplasmic reticulum membrane</location>
        <topology evidence="1">Multi-pass membrane protein</topology>
    </subcellularLocation>
</comment>
<feature type="transmembrane region" description="Helical" evidence="11">
    <location>
        <begin position="74"/>
        <end position="96"/>
    </location>
</feature>
<keyword evidence="8 11" id="KW-0472">Membrane</keyword>
<comment type="catalytic activity">
    <reaction evidence="9">
        <text>Hydrolyzes the peptide bond -P2-(S-farnesyl or geranylgeranyl)C-P1'-P2'-P3'-COOH where P1' and P2' are amino acids with aliphatic sidechains and P3' is any C-terminal residue.</text>
        <dbReference type="EC" id="3.4.26.1"/>
    </reaction>
</comment>
<evidence type="ECO:0000256" key="8">
    <source>
        <dbReference type="ARBA" id="ARBA00023136"/>
    </source>
</evidence>
<dbReference type="GO" id="GO:0071586">
    <property type="term" value="P:CAAX-box protein processing"/>
    <property type="evidence" value="ECO:0007669"/>
    <property type="project" value="InterPro"/>
</dbReference>
<evidence type="ECO:0000259" key="12">
    <source>
        <dbReference type="Pfam" id="PF02517"/>
    </source>
</evidence>
<dbReference type="PANTHER" id="PTHR13046:SF0">
    <property type="entry name" value="CAAX PRENYL PROTEASE 2"/>
    <property type="match status" value="1"/>
</dbReference>
<keyword evidence="4 11" id="KW-0812">Transmembrane</keyword>
<accession>A0A0F4GW10</accession>
<evidence type="ECO:0000256" key="9">
    <source>
        <dbReference type="ARBA" id="ARBA00047280"/>
    </source>
</evidence>
<feature type="transmembrane region" description="Helical" evidence="11">
    <location>
        <begin position="30"/>
        <end position="54"/>
    </location>
</feature>
<dbReference type="InterPro" id="IPR039731">
    <property type="entry name" value="Rce1"/>
</dbReference>
<dbReference type="GO" id="GO:0005789">
    <property type="term" value="C:endoplasmic reticulum membrane"/>
    <property type="evidence" value="ECO:0007669"/>
    <property type="project" value="UniProtKB-SubCell"/>
</dbReference>
<dbReference type="Proteomes" id="UP000033647">
    <property type="component" value="Unassembled WGS sequence"/>
</dbReference>
<evidence type="ECO:0000313" key="14">
    <source>
        <dbReference type="Proteomes" id="UP000033647"/>
    </source>
</evidence>
<protein>
    <recommendedName>
        <fullName evidence="10">intramembrane prenyl-peptidase Rce1</fullName>
        <ecNumber evidence="10">3.4.26.1</ecNumber>
    </recommendedName>
</protein>
<reference evidence="13 14" key="1">
    <citation type="submission" date="2015-03" db="EMBL/GenBank/DDBJ databases">
        <title>RNA-seq based gene annotation and comparative genomics of four Zymoseptoria species reveal species-specific pathogenicity related genes and transposable element activity.</title>
        <authorList>
            <person name="Grandaubert J."/>
            <person name="Bhattacharyya A."/>
            <person name="Stukenbrock E.H."/>
        </authorList>
    </citation>
    <scope>NUCLEOTIDE SEQUENCE [LARGE SCALE GENOMIC DNA]</scope>
    <source>
        <strain evidence="13 14">Zb18110</strain>
    </source>
</reference>
<feature type="domain" description="CAAX prenyl protease 2/Lysostaphin resistance protein A-like" evidence="12">
    <location>
        <begin position="157"/>
        <end position="277"/>
    </location>
</feature>
<feature type="transmembrane region" description="Helical" evidence="11">
    <location>
        <begin position="168"/>
        <end position="188"/>
    </location>
</feature>
<name>A0A0F4GW10_9PEZI</name>
<evidence type="ECO:0000256" key="4">
    <source>
        <dbReference type="ARBA" id="ARBA00022692"/>
    </source>
</evidence>
<dbReference type="AlphaFoldDB" id="A0A0F4GW10"/>
<keyword evidence="3" id="KW-0645">Protease</keyword>
<comment type="caution">
    <text evidence="13">The sequence shown here is derived from an EMBL/GenBank/DDBJ whole genome shotgun (WGS) entry which is preliminary data.</text>
</comment>
<evidence type="ECO:0000256" key="10">
    <source>
        <dbReference type="ARBA" id="ARBA00049729"/>
    </source>
</evidence>
<evidence type="ECO:0000256" key="7">
    <source>
        <dbReference type="ARBA" id="ARBA00022989"/>
    </source>
</evidence>
<dbReference type="PANTHER" id="PTHR13046">
    <property type="entry name" value="PROTEASE U48 CAAX PRENYL PROTEASE RCE1"/>
    <property type="match status" value="1"/>
</dbReference>
<dbReference type="STRING" id="1047168.A0A0F4GW10"/>
<dbReference type="EC" id="3.4.26.1" evidence="10"/>
<proteinExistence type="inferred from homology"/>
<feature type="transmembrane region" description="Helical" evidence="11">
    <location>
        <begin position="195"/>
        <end position="212"/>
    </location>
</feature>
<evidence type="ECO:0000256" key="11">
    <source>
        <dbReference type="SAM" id="Phobius"/>
    </source>
</evidence>
<dbReference type="InterPro" id="IPR003675">
    <property type="entry name" value="Rce1/LyrA-like_dom"/>
</dbReference>
<feature type="transmembrane region" description="Helical" evidence="11">
    <location>
        <begin position="232"/>
        <end position="259"/>
    </location>
</feature>
<feature type="transmembrane region" description="Helical" evidence="11">
    <location>
        <begin position="319"/>
        <end position="339"/>
    </location>
</feature>
<sequence>MASKLIRTGSHLLDKMRTAKIYHSSTDRPAAITSTTALLLGLLYTTIYIAPFYLSPTLRSTSLASRDSPTIIRARVRAVGLSCLTSTIITLYVLFIPGQSSTRHVLRILGLWPVSTIDCAKVVLSLCVLFAGPLYESILIDDGWREWNVQSVKDTFWTTYPAYRNMLIAPWCEELVFRSLVISLYLLAHVSPTRIVFLTPLIFGAAHVHHLIDYVRTHTPAGHKGVLPPVGVLATGTLISTIQLTYTSLFGFFAAFVFLRTGNVFASVVAHTFCNFMGLPRVWGKVGQGEWPVEGQSVNGGLGRDSGVSFGDAPMGWTVLYYVLLVGGAVGFYVLLWPLTESGNALVSF</sequence>
<feature type="transmembrane region" description="Helical" evidence="11">
    <location>
        <begin position="108"/>
        <end position="135"/>
    </location>
</feature>
<keyword evidence="14" id="KW-1185">Reference proteome</keyword>
<evidence type="ECO:0000313" key="13">
    <source>
        <dbReference type="EMBL" id="KJY01572.1"/>
    </source>
</evidence>
<dbReference type="GO" id="GO:0004222">
    <property type="term" value="F:metalloendopeptidase activity"/>
    <property type="evidence" value="ECO:0007669"/>
    <property type="project" value="InterPro"/>
</dbReference>
<dbReference type="EMBL" id="LAFY01000277">
    <property type="protein sequence ID" value="KJY01572.1"/>
    <property type="molecule type" value="Genomic_DNA"/>
</dbReference>
<comment type="similarity">
    <text evidence="2">Belongs to the peptidase U48 family.</text>
</comment>
<evidence type="ECO:0000256" key="2">
    <source>
        <dbReference type="ARBA" id="ARBA00006897"/>
    </source>
</evidence>